<dbReference type="eggNOG" id="COG1450">
    <property type="taxonomic scope" value="Bacteria"/>
</dbReference>
<dbReference type="Pfam" id="PF00263">
    <property type="entry name" value="Secretin"/>
    <property type="match status" value="1"/>
</dbReference>
<dbReference type="RefSeq" id="WP_015220616.1">
    <property type="nucleotide sequence ID" value="NC_019776.1"/>
</dbReference>
<dbReference type="EMBL" id="CP003947">
    <property type="protein sequence ID" value="AFZ54894.1"/>
    <property type="molecule type" value="Genomic_DNA"/>
</dbReference>
<comment type="similarity">
    <text evidence="4">Belongs to the bacterial secretin family.</text>
</comment>
<dbReference type="GO" id="GO:0019867">
    <property type="term" value="C:outer membrane"/>
    <property type="evidence" value="ECO:0007669"/>
    <property type="project" value="InterPro"/>
</dbReference>
<organism evidence="6 7">
    <name type="scientific">Cyanobacterium aponinum (strain PCC 10605)</name>
    <dbReference type="NCBI Taxonomy" id="755178"/>
    <lineage>
        <taxon>Bacteria</taxon>
        <taxon>Bacillati</taxon>
        <taxon>Cyanobacteriota</taxon>
        <taxon>Cyanophyceae</taxon>
        <taxon>Oscillatoriophycideae</taxon>
        <taxon>Chroococcales</taxon>
        <taxon>Geminocystaceae</taxon>
        <taxon>Cyanobacterium</taxon>
    </lineage>
</organism>
<evidence type="ECO:0000313" key="6">
    <source>
        <dbReference type="EMBL" id="AFZ54894.1"/>
    </source>
</evidence>
<sequence precursor="true">MNKFLFNQVKVVSGTTAFILLWQSFAIANPRLNKTLKIKKSPEWIAQLSTQNQDVLVPNPIVEIDGKPVDSTQPTIPAPQFLPRAVAPPVGDMSVSNVRNAIPTVNLGTSALIPRLVLRDAPATEVLALLTRAAGLNIIFTDQSGTEGSGATVSLDLENEPIQDVFNSVLLISGLKANRQGNTVFVGNKLPPTVKNTITRSIRLNQYSAIGAASFLNSQGAQGNIVELKEEEQDGRVTQTFEVKPLESEEKDSEYLVLKGLTVHADPIHDTITLVGEPYLVQTATSFLTQLDVRRRQVAVNVKVVDIQLDQVDSFGSSFSFGIDNTGVVQDGGVGVINFGTNNQNVDSESWRTSGQGLGIPGYADNELVDPFNNEIVITEEFSTNLSDSLQDTVERSLANVLDQESASNLTDTLSRNFTDTINRSLSQFGNTTNFTRDQVETLTRNLQQELINTTGRTLSESQLSALTQDVVRDITNNVGRTVTRTLQGIPLGSPNSGQISPFGVNYDATQPGNPATVRPGRNFNVPQAFLAQIRANVTSGNAKILTDPTLVVQEGQVGAVKLVENVVTSVNTSIDQLSGVRTTTPVIEPAGLTLSVVVDKIDDNGFITLQVEPNISAPGTPQVFRSGVGADNVITPLVERTVSSGKIRLRDGQTLILSGIIQDGERTTVSKVPILGDLPIIGSLFRSTVKDKARSEVVVILTPQILDDSEGYSGFGYNYTPSRETGKYLRERGLNIPTTPY</sequence>
<keyword evidence="2" id="KW-0472">Membrane</keyword>
<dbReference type="OrthoDB" id="9779724at2"/>
<dbReference type="PANTHER" id="PTHR30332">
    <property type="entry name" value="PROBABLE GENERAL SECRETION PATHWAY PROTEIN D"/>
    <property type="match status" value="1"/>
</dbReference>
<dbReference type="STRING" id="755178.Cyan10605_2827"/>
<dbReference type="InterPro" id="IPR004846">
    <property type="entry name" value="T2SS/T3SS_dom"/>
</dbReference>
<dbReference type="Proteomes" id="UP000010480">
    <property type="component" value="Chromosome"/>
</dbReference>
<keyword evidence="7" id="KW-1185">Reference proteome</keyword>
<dbReference type="PATRIC" id="fig|755178.3.peg.3004"/>
<feature type="domain" description="Secretin/TonB short N-terminal" evidence="5">
    <location>
        <begin position="136"/>
        <end position="189"/>
    </location>
</feature>
<reference evidence="7" key="1">
    <citation type="journal article" date="2013" name="Proc. Natl. Acad. Sci. U.S.A.">
        <title>Improving the coverage of the cyanobacterial phylum using diversity-driven genome sequencing.</title>
        <authorList>
            <person name="Shih P.M."/>
            <person name="Wu D."/>
            <person name="Latifi A."/>
            <person name="Axen S.D."/>
            <person name="Fewer D.P."/>
            <person name="Talla E."/>
            <person name="Calteau A."/>
            <person name="Cai F."/>
            <person name="Tandeau de Marsac N."/>
            <person name="Rippka R."/>
            <person name="Herdman M."/>
            <person name="Sivonen K."/>
            <person name="Coursin T."/>
            <person name="Laurent T."/>
            <person name="Goodwin L."/>
            <person name="Nolan M."/>
            <person name="Davenport K.W."/>
            <person name="Han C.S."/>
            <person name="Rubin E.M."/>
            <person name="Eisen J.A."/>
            <person name="Woyke T."/>
            <person name="Gugger M."/>
            <person name="Kerfeld C.A."/>
        </authorList>
    </citation>
    <scope>NUCLEOTIDE SEQUENCE [LARGE SCALE GENOMIC DNA]</scope>
    <source>
        <strain evidence="7">PCC 10605</strain>
    </source>
</reference>
<protein>
    <submittedName>
        <fullName evidence="6">Type II and III secretion system protein</fullName>
    </submittedName>
</protein>
<dbReference type="eggNOG" id="COG4796">
    <property type="taxonomic scope" value="Bacteria"/>
</dbReference>
<name>K9Z6X7_CYAAP</name>
<dbReference type="AlphaFoldDB" id="K9Z6X7"/>
<dbReference type="InterPro" id="IPR011662">
    <property type="entry name" value="Secretin/TonB_short_N"/>
</dbReference>
<dbReference type="GO" id="GO:0009306">
    <property type="term" value="P:protein secretion"/>
    <property type="evidence" value="ECO:0007669"/>
    <property type="project" value="InterPro"/>
</dbReference>
<evidence type="ECO:0000256" key="1">
    <source>
        <dbReference type="ARBA" id="ARBA00022448"/>
    </source>
</evidence>
<evidence type="ECO:0000259" key="5">
    <source>
        <dbReference type="SMART" id="SM00965"/>
    </source>
</evidence>
<accession>K9Z6X7</accession>
<keyword evidence="1" id="KW-0813">Transport</keyword>
<evidence type="ECO:0000256" key="4">
    <source>
        <dbReference type="RuleBase" id="RU004003"/>
    </source>
</evidence>
<dbReference type="PANTHER" id="PTHR30332:SF17">
    <property type="entry name" value="TYPE IV PILIATION SYSTEM PROTEIN DR_0774-RELATED"/>
    <property type="match status" value="1"/>
</dbReference>
<evidence type="ECO:0000256" key="2">
    <source>
        <dbReference type="ARBA" id="ARBA00023136"/>
    </source>
</evidence>
<evidence type="ECO:0000256" key="3">
    <source>
        <dbReference type="ARBA" id="ARBA00023237"/>
    </source>
</evidence>
<dbReference type="SMART" id="SM00965">
    <property type="entry name" value="STN"/>
    <property type="match status" value="1"/>
</dbReference>
<dbReference type="GO" id="GO:0015627">
    <property type="term" value="C:type II protein secretion system complex"/>
    <property type="evidence" value="ECO:0007669"/>
    <property type="project" value="TreeGrafter"/>
</dbReference>
<dbReference type="HOGENOM" id="CLU_015106_0_0_3"/>
<gene>
    <name evidence="6" type="ordered locus">Cyan10605_2827</name>
</gene>
<evidence type="ECO:0000313" key="7">
    <source>
        <dbReference type="Proteomes" id="UP000010480"/>
    </source>
</evidence>
<proteinExistence type="inferred from homology"/>
<dbReference type="InterPro" id="IPR050810">
    <property type="entry name" value="Bact_Secretion_Sys_Channel"/>
</dbReference>
<dbReference type="KEGG" id="can:Cyan10605_2827"/>
<keyword evidence="3" id="KW-0998">Cell outer membrane</keyword>